<evidence type="ECO:0000256" key="4">
    <source>
        <dbReference type="ARBA" id="ARBA00022729"/>
    </source>
</evidence>
<dbReference type="AlphaFoldDB" id="A0A427XSD4"/>
<organism evidence="8 9">
    <name type="scientific">Apiotrichum porosum</name>
    <dbReference type="NCBI Taxonomy" id="105984"/>
    <lineage>
        <taxon>Eukaryota</taxon>
        <taxon>Fungi</taxon>
        <taxon>Dikarya</taxon>
        <taxon>Basidiomycota</taxon>
        <taxon>Agaricomycotina</taxon>
        <taxon>Tremellomycetes</taxon>
        <taxon>Trichosporonales</taxon>
        <taxon>Trichosporonaceae</taxon>
        <taxon>Apiotrichum</taxon>
    </lineage>
</organism>
<evidence type="ECO:0000256" key="5">
    <source>
        <dbReference type="ARBA" id="ARBA00022801"/>
    </source>
</evidence>
<dbReference type="PRINTS" id="PR00724">
    <property type="entry name" value="CRBOXYPTASEC"/>
</dbReference>
<comment type="caution">
    <text evidence="8">The sequence shown here is derived from an EMBL/GenBank/DDBJ whole genome shotgun (WGS) entry which is preliminary data.</text>
</comment>
<dbReference type="PANTHER" id="PTHR11802">
    <property type="entry name" value="SERINE PROTEASE FAMILY S10 SERINE CARBOXYPEPTIDASE"/>
    <property type="match status" value="1"/>
</dbReference>
<dbReference type="PROSITE" id="PS00131">
    <property type="entry name" value="CARBOXYPEPT_SER_SER"/>
    <property type="match status" value="1"/>
</dbReference>
<evidence type="ECO:0000256" key="7">
    <source>
        <dbReference type="RuleBase" id="RU361156"/>
    </source>
</evidence>
<dbReference type="EC" id="3.4.16.-" evidence="7"/>
<proteinExistence type="inferred from homology"/>
<keyword evidence="3 7" id="KW-0645">Protease</keyword>
<dbReference type="Proteomes" id="UP000279236">
    <property type="component" value="Unassembled WGS sequence"/>
</dbReference>
<dbReference type="STRING" id="105984.A0A427XSD4"/>
<dbReference type="InterPro" id="IPR001563">
    <property type="entry name" value="Peptidase_S10"/>
</dbReference>
<evidence type="ECO:0000256" key="2">
    <source>
        <dbReference type="ARBA" id="ARBA00022645"/>
    </source>
</evidence>
<dbReference type="RefSeq" id="XP_028476126.1">
    <property type="nucleotide sequence ID" value="XM_028623193.1"/>
</dbReference>
<reference evidence="8 9" key="1">
    <citation type="submission" date="2018-11" db="EMBL/GenBank/DDBJ databases">
        <title>Genome sequence of Apiotrichum porosum DSM 27194.</title>
        <authorList>
            <person name="Aliyu H."/>
            <person name="Gorte O."/>
            <person name="Ochsenreither K."/>
        </authorList>
    </citation>
    <scope>NUCLEOTIDE SEQUENCE [LARGE SCALE GENOMIC DNA]</scope>
    <source>
        <strain evidence="8 9">DSM 27194</strain>
    </source>
</reference>
<dbReference type="EMBL" id="RSCE01000006">
    <property type="protein sequence ID" value="RSH81671.1"/>
    <property type="molecule type" value="Genomic_DNA"/>
</dbReference>
<dbReference type="Gene3D" id="3.40.50.1820">
    <property type="entry name" value="alpha/beta hydrolase"/>
    <property type="match status" value="1"/>
</dbReference>
<dbReference type="FunFam" id="3.40.50.1820:FF:000118">
    <property type="entry name" value="Carboxypeptidase"/>
    <property type="match status" value="1"/>
</dbReference>
<evidence type="ECO:0000256" key="3">
    <source>
        <dbReference type="ARBA" id="ARBA00022670"/>
    </source>
</evidence>
<dbReference type="SUPFAM" id="SSF53474">
    <property type="entry name" value="alpha/beta-Hydrolases"/>
    <property type="match status" value="1"/>
</dbReference>
<dbReference type="InterPro" id="IPR018202">
    <property type="entry name" value="Ser_caboxypep_ser_AS"/>
</dbReference>
<protein>
    <recommendedName>
        <fullName evidence="7">Carboxypeptidase</fullName>
        <ecNumber evidence="7">3.4.16.-</ecNumber>
    </recommendedName>
</protein>
<evidence type="ECO:0000256" key="6">
    <source>
        <dbReference type="ARBA" id="ARBA00023180"/>
    </source>
</evidence>
<evidence type="ECO:0000313" key="8">
    <source>
        <dbReference type="EMBL" id="RSH81671.1"/>
    </source>
</evidence>
<evidence type="ECO:0000256" key="1">
    <source>
        <dbReference type="ARBA" id="ARBA00009431"/>
    </source>
</evidence>
<dbReference type="OrthoDB" id="443318at2759"/>
<dbReference type="GO" id="GO:0006508">
    <property type="term" value="P:proteolysis"/>
    <property type="evidence" value="ECO:0007669"/>
    <property type="project" value="UniProtKB-KW"/>
</dbReference>
<keyword evidence="2 7" id="KW-0121">Carboxypeptidase</keyword>
<comment type="similarity">
    <text evidence="1 7">Belongs to the peptidase S10 family.</text>
</comment>
<keyword evidence="6" id="KW-0325">Glycoprotein</keyword>
<keyword evidence="9" id="KW-1185">Reference proteome</keyword>
<sequence>MLSLLLALLPAAYAAQRGGKGFRDRPDLVVDYPELHDLDFSTNFASLHDTSNTTASNVTYRYKTNKTEPFLVSSLPEVNWDFGEMYSGLMPIDSNDTSRGLFFVFKPRDGDPVDDLTIWLNGGPGCSSLEGWFQENGPIIWQPSTYVPVANPYSWDKETNMIWVEQPVGTGFSIGTPTAQNEYDIAADFLKFFQNFQTTFGISNYKIYVTGESYAGRYVPYIASAMVDSNNTEFFNVSGALVYDPCIGDYENIQQEITAYPHVAKNNDLWGLNDTYLSQLEQLHKLCGFEAYIDQWLKFPPAGQQPALPKWNYTVNASCDVFDLALEGAFVINPCFNLYEIVDNCPAPFDPLATPAGIGVATPGTDVYFRRPDVIAAMHAPTSVNWTDCASVPVFPNGDNSPDSIQHVLPNVIEHTNRVLVSNADWDFVIITNGTLLAIQNMTWNGAMGFQSQPNDTLYVAQPDQVWAPLQGYVASDPQGTMGIKHYERGLMWVEAFQAGHMQPQYQPRAALLHIQWLLGRIDDLPTAPTDTSAATNTSAV</sequence>
<dbReference type="GeneID" id="39592397"/>
<keyword evidence="5 7" id="KW-0378">Hydrolase</keyword>
<keyword evidence="4" id="KW-0732">Signal</keyword>
<dbReference type="GO" id="GO:0004185">
    <property type="term" value="F:serine-type carboxypeptidase activity"/>
    <property type="evidence" value="ECO:0007669"/>
    <property type="project" value="UniProtKB-UniRule"/>
</dbReference>
<dbReference type="Pfam" id="PF00450">
    <property type="entry name" value="Peptidase_S10"/>
    <property type="match status" value="1"/>
</dbReference>
<gene>
    <name evidence="8" type="ORF">EHS24_007854</name>
</gene>
<dbReference type="PANTHER" id="PTHR11802:SF479">
    <property type="entry name" value="CARBOXYPEPTIDASE"/>
    <property type="match status" value="1"/>
</dbReference>
<dbReference type="InterPro" id="IPR029058">
    <property type="entry name" value="AB_hydrolase_fold"/>
</dbReference>
<evidence type="ECO:0000313" key="9">
    <source>
        <dbReference type="Proteomes" id="UP000279236"/>
    </source>
</evidence>
<accession>A0A427XSD4</accession>
<name>A0A427XSD4_9TREE</name>